<proteinExistence type="predicted"/>
<keyword evidence="1" id="KW-0413">Isomerase</keyword>
<protein>
    <submittedName>
        <fullName evidence="1">Steroid delta-isomerase-like uncharacterized protein</fullName>
    </submittedName>
</protein>
<dbReference type="PANTHER" id="PTHR38436:SF1">
    <property type="entry name" value="ESTER CYCLASE"/>
    <property type="match status" value="1"/>
</dbReference>
<comment type="caution">
    <text evidence="1">The sequence shown here is derived from an EMBL/GenBank/DDBJ whole genome shotgun (WGS) entry which is preliminary data.</text>
</comment>
<dbReference type="SUPFAM" id="SSF54427">
    <property type="entry name" value="NTF2-like"/>
    <property type="match status" value="1"/>
</dbReference>
<dbReference type="GO" id="GO:0030638">
    <property type="term" value="P:polyketide metabolic process"/>
    <property type="evidence" value="ECO:0007669"/>
    <property type="project" value="InterPro"/>
</dbReference>
<keyword evidence="2" id="KW-1185">Reference proteome</keyword>
<gene>
    <name evidence="1" type="ORF">FB561_3584</name>
</gene>
<dbReference type="AlphaFoldDB" id="A0A561BUG8"/>
<dbReference type="Proteomes" id="UP000318380">
    <property type="component" value="Unassembled WGS sequence"/>
</dbReference>
<dbReference type="Pfam" id="PF07366">
    <property type="entry name" value="SnoaL"/>
    <property type="match status" value="1"/>
</dbReference>
<evidence type="ECO:0000313" key="2">
    <source>
        <dbReference type="Proteomes" id="UP000318380"/>
    </source>
</evidence>
<evidence type="ECO:0000313" key="1">
    <source>
        <dbReference type="EMBL" id="TWD82451.1"/>
    </source>
</evidence>
<dbReference type="PANTHER" id="PTHR38436">
    <property type="entry name" value="POLYKETIDE CYCLASE SNOAL-LIKE DOMAIN"/>
    <property type="match status" value="1"/>
</dbReference>
<organism evidence="1 2">
    <name type="scientific">Kribbella amoyensis</name>
    <dbReference type="NCBI Taxonomy" id="996641"/>
    <lineage>
        <taxon>Bacteria</taxon>
        <taxon>Bacillati</taxon>
        <taxon>Actinomycetota</taxon>
        <taxon>Actinomycetes</taxon>
        <taxon>Propionibacteriales</taxon>
        <taxon>Kribbellaceae</taxon>
        <taxon>Kribbella</taxon>
    </lineage>
</organism>
<reference evidence="1 2" key="1">
    <citation type="submission" date="2019-06" db="EMBL/GenBank/DDBJ databases">
        <title>Sequencing the genomes of 1000 actinobacteria strains.</title>
        <authorList>
            <person name="Klenk H.-P."/>
        </authorList>
    </citation>
    <scope>NUCLEOTIDE SEQUENCE [LARGE SCALE GENOMIC DNA]</scope>
    <source>
        <strain evidence="1 2">DSM 24683</strain>
    </source>
</reference>
<name>A0A561BUG8_9ACTN</name>
<dbReference type="OrthoDB" id="3624661at2"/>
<dbReference type="GO" id="GO:0016853">
    <property type="term" value="F:isomerase activity"/>
    <property type="evidence" value="ECO:0007669"/>
    <property type="project" value="UniProtKB-KW"/>
</dbReference>
<dbReference type="InterPro" id="IPR032710">
    <property type="entry name" value="NTF2-like_dom_sf"/>
</dbReference>
<dbReference type="RefSeq" id="WP_145808026.1">
    <property type="nucleotide sequence ID" value="NZ_VIVK01000001.1"/>
</dbReference>
<sequence>MRTQDNVELLQGLYKLLASGDLDRAAAHLTEDFVAHQPGRPEPSLGRDTWRAGAQHMLDAFPDLRITIDDIFGAGDQVVVRLHFAGTHQGPFLEIPPTQRQVEFASLELYRVEDGQVAEEWVAPDMLGLLRQLTS</sequence>
<dbReference type="InterPro" id="IPR009959">
    <property type="entry name" value="Cyclase_SnoaL-like"/>
</dbReference>
<dbReference type="EMBL" id="VIVK01000001">
    <property type="protein sequence ID" value="TWD82451.1"/>
    <property type="molecule type" value="Genomic_DNA"/>
</dbReference>
<dbReference type="Gene3D" id="3.10.450.50">
    <property type="match status" value="1"/>
</dbReference>
<accession>A0A561BUG8</accession>